<dbReference type="Proteomes" id="UP000436006">
    <property type="component" value="Unassembled WGS sequence"/>
</dbReference>
<name>A0A7K1SMF7_9BACT</name>
<keyword evidence="1" id="KW-0812">Transmembrane</keyword>
<evidence type="ECO:0000313" key="3">
    <source>
        <dbReference type="Proteomes" id="UP000436006"/>
    </source>
</evidence>
<keyword evidence="1" id="KW-0472">Membrane</keyword>
<dbReference type="GO" id="GO:0016788">
    <property type="term" value="F:hydrolase activity, acting on ester bonds"/>
    <property type="evidence" value="ECO:0007669"/>
    <property type="project" value="UniProtKB-ARBA"/>
</dbReference>
<dbReference type="Gene3D" id="3.40.50.1110">
    <property type="entry name" value="SGNH hydrolase"/>
    <property type="match status" value="1"/>
</dbReference>
<keyword evidence="1" id="KW-1133">Transmembrane helix</keyword>
<evidence type="ECO:0008006" key="4">
    <source>
        <dbReference type="Google" id="ProtNLM"/>
    </source>
</evidence>
<protein>
    <recommendedName>
        <fullName evidence="4">Sialate O-acetylesterase domain-containing protein</fullName>
    </recommendedName>
</protein>
<dbReference type="AlphaFoldDB" id="A0A7K1SMF7"/>
<evidence type="ECO:0000313" key="2">
    <source>
        <dbReference type="EMBL" id="MVM34974.1"/>
    </source>
</evidence>
<proteinExistence type="predicted"/>
<accession>A0A7K1SMF7</accession>
<dbReference type="RefSeq" id="WP_157589786.1">
    <property type="nucleotide sequence ID" value="NZ_WPIN01000019.1"/>
</dbReference>
<dbReference type="PROSITE" id="PS51257">
    <property type="entry name" value="PROKAR_LIPOPROTEIN"/>
    <property type="match status" value="1"/>
</dbReference>
<gene>
    <name evidence="2" type="ORF">GO755_33410</name>
</gene>
<keyword evidence="3" id="KW-1185">Reference proteome</keyword>
<dbReference type="SUPFAM" id="SSF52266">
    <property type="entry name" value="SGNH hydrolase"/>
    <property type="match status" value="1"/>
</dbReference>
<organism evidence="2 3">
    <name type="scientific">Spirosoma arboris</name>
    <dbReference type="NCBI Taxonomy" id="2682092"/>
    <lineage>
        <taxon>Bacteria</taxon>
        <taxon>Pseudomonadati</taxon>
        <taxon>Bacteroidota</taxon>
        <taxon>Cytophagia</taxon>
        <taxon>Cytophagales</taxon>
        <taxon>Cytophagaceae</taxon>
        <taxon>Spirosoma</taxon>
    </lineage>
</organism>
<evidence type="ECO:0000256" key="1">
    <source>
        <dbReference type="SAM" id="Phobius"/>
    </source>
</evidence>
<reference evidence="2 3" key="1">
    <citation type="submission" date="2019-12" db="EMBL/GenBank/DDBJ databases">
        <title>Spirosoma sp. HMF4905 genome sequencing and assembly.</title>
        <authorList>
            <person name="Kang H."/>
            <person name="Cha I."/>
            <person name="Kim H."/>
            <person name="Joh K."/>
        </authorList>
    </citation>
    <scope>NUCLEOTIDE SEQUENCE [LARGE SCALE GENOMIC DNA]</scope>
    <source>
        <strain evidence="2 3">HMF4905</strain>
    </source>
</reference>
<sequence length="495" mass="53750">MVLRARPTLAQFWAGVGLFLFACQPLILPKTMLFLTPLNRQVIQRNNSNAAVVAISGSYTSTPTPVKIHCRLVPIKDGQGVATDWQDMTFSAGKFSGKMTARGGWYRLEAEALNSIGVAQEVGTVDHLGIGEVFVIAGHSVAAGGVSYINGASDDRVITIPMEIGYEDSPRAKTGSLADMPTTKFVQFGTGISPAPFGYNCYFWSRFGELVAQRLNVPVLIYQTAFGGTNLEHWAKSSQGEEFALFSVPPSFHMPYINLKHVIQKYVPVTGLRAVLIDHGQNDYRELDEDLLLNRYLIWVNQARTDIGQATLAAVINRQTPFLTVDSNYQGDPPMRHIRRVQEKMAATPNCFVGPDYDTGLAVTDRYDNIHLSDSGQTKAAKLWADALTNSFFLASDPHLTEAVTTPIDPTRVVTDLPLAVVTSTSTLDPVTPVVEALPVTTNMPTTPATSSTGGILSASVLPDLSQLSNYALLGLAVLAVGFTAFLLHQFVNKD</sequence>
<dbReference type="InterPro" id="IPR036514">
    <property type="entry name" value="SGNH_hydro_sf"/>
</dbReference>
<feature type="transmembrane region" description="Helical" evidence="1">
    <location>
        <begin position="471"/>
        <end position="492"/>
    </location>
</feature>
<dbReference type="EMBL" id="WPIN01000019">
    <property type="protein sequence ID" value="MVM34974.1"/>
    <property type="molecule type" value="Genomic_DNA"/>
</dbReference>
<comment type="caution">
    <text evidence="2">The sequence shown here is derived from an EMBL/GenBank/DDBJ whole genome shotgun (WGS) entry which is preliminary data.</text>
</comment>